<dbReference type="SUPFAM" id="SSF52096">
    <property type="entry name" value="ClpP/crotonase"/>
    <property type="match status" value="1"/>
</dbReference>
<dbReference type="InterPro" id="IPR029045">
    <property type="entry name" value="ClpP/crotonase-like_dom_sf"/>
</dbReference>
<dbReference type="InterPro" id="IPR056738">
    <property type="entry name" value="NfeD1b_N"/>
</dbReference>
<feature type="transmembrane region" description="Helical" evidence="5">
    <location>
        <begin position="303"/>
        <end position="320"/>
    </location>
</feature>
<dbReference type="SUPFAM" id="SSF141322">
    <property type="entry name" value="NfeD domain-like"/>
    <property type="match status" value="1"/>
</dbReference>
<feature type="signal peptide" evidence="6">
    <location>
        <begin position="1"/>
        <end position="40"/>
    </location>
</feature>
<evidence type="ECO:0000256" key="5">
    <source>
        <dbReference type="SAM" id="Phobius"/>
    </source>
</evidence>
<sequence length="449" mass="48224">MFLAHRLMKRRRLHRVMAMAMLSAACCVLLALGFTVPAHASAGNRPIYIVHVHDTINPGLQDFIEHAIAVAEEDSAECLIVELDTPGGLVTAMRGMVKAIMNAKVPVVVYVSPSGAQAASAGVFITAAADVAAMAPGTNIGAAHPVTATGGDVPETMNEKVVNDLVAFVKSLAEERGRNAEWLEEAVRKSVSATAEEAFAQNVIDLVAQDLPDLITQLDGWQVQRKGYQRTIRTRGKEIVPIEPKWRHKVLRAISNPNIAYILLMIGLAGLYFELSQPGVVLPGVIGAISLVLAFYAMQTIPVNYAGFILIVLAIIFFILEIKVASYGMLSLAGTLCLILGSLMLFRVPGQPFRLAMPVFIPTVLTVSAFFAGVAALAFRAHMRRPQVGMEALIGAEGTVTQALNPEGKVFVQGELWNAVSDEPLPKGARVRVVAVQNLKLHVTGINDK</sequence>
<dbReference type="PANTHER" id="PTHR33507">
    <property type="entry name" value="INNER MEMBRANE PROTEIN YBBJ"/>
    <property type="match status" value="1"/>
</dbReference>
<evidence type="ECO:0000256" key="1">
    <source>
        <dbReference type="ARBA" id="ARBA00004141"/>
    </source>
</evidence>
<feature type="transmembrane region" description="Helical" evidence="5">
    <location>
        <begin position="280"/>
        <end position="297"/>
    </location>
</feature>
<keyword evidence="6" id="KW-0732">Signal</keyword>
<accession>A0A3N1VPY7</accession>
<feature type="domain" description="NfeD-like C-terminal" evidence="7">
    <location>
        <begin position="391"/>
        <end position="443"/>
    </location>
</feature>
<evidence type="ECO:0000259" key="7">
    <source>
        <dbReference type="Pfam" id="PF01957"/>
    </source>
</evidence>
<keyword evidence="3 5" id="KW-1133">Transmembrane helix</keyword>
<dbReference type="OrthoDB" id="5289056at2"/>
<dbReference type="InterPro" id="IPR056739">
    <property type="entry name" value="NfeD_membrane"/>
</dbReference>
<dbReference type="InterPro" id="IPR052165">
    <property type="entry name" value="Membrane_assoc_protease"/>
</dbReference>
<feature type="domain" description="NfeD integral membrane" evidence="8">
    <location>
        <begin position="258"/>
        <end position="375"/>
    </location>
</feature>
<comment type="caution">
    <text evidence="10">The sequence shown here is derived from an EMBL/GenBank/DDBJ whole genome shotgun (WGS) entry which is preliminary data.</text>
</comment>
<evidence type="ECO:0000256" key="3">
    <source>
        <dbReference type="ARBA" id="ARBA00022989"/>
    </source>
</evidence>
<feature type="chain" id="PRO_5018322256" evidence="6">
    <location>
        <begin position="41"/>
        <end position="449"/>
    </location>
</feature>
<evidence type="ECO:0000256" key="6">
    <source>
        <dbReference type="SAM" id="SignalP"/>
    </source>
</evidence>
<evidence type="ECO:0000259" key="8">
    <source>
        <dbReference type="Pfam" id="PF24961"/>
    </source>
</evidence>
<evidence type="ECO:0000259" key="9">
    <source>
        <dbReference type="Pfam" id="PF25145"/>
    </source>
</evidence>
<keyword evidence="2 5" id="KW-0812">Transmembrane</keyword>
<dbReference type="GO" id="GO:0016020">
    <property type="term" value="C:membrane"/>
    <property type="evidence" value="ECO:0007669"/>
    <property type="project" value="UniProtKB-SubCell"/>
</dbReference>
<dbReference type="SMR" id="A0A3N1VPY7"/>
<dbReference type="InterPro" id="IPR012340">
    <property type="entry name" value="NA-bd_OB-fold"/>
</dbReference>
<dbReference type="Pfam" id="PF01957">
    <property type="entry name" value="NfeD"/>
    <property type="match status" value="1"/>
</dbReference>
<dbReference type="CDD" id="cd07020">
    <property type="entry name" value="Clp_protease_NfeD_1"/>
    <property type="match status" value="1"/>
</dbReference>
<comment type="subcellular location">
    <subcellularLocation>
        <location evidence="1">Membrane</location>
        <topology evidence="1">Multi-pass membrane protein</topology>
    </subcellularLocation>
</comment>
<reference evidence="10 11" key="1">
    <citation type="submission" date="2018-11" db="EMBL/GenBank/DDBJ databases">
        <title>Genomic Encyclopedia of Type Strains, Phase IV (KMG-IV): sequencing the most valuable type-strain genomes for metagenomic binning, comparative biology and taxonomic classification.</title>
        <authorList>
            <person name="Goeker M."/>
        </authorList>
    </citation>
    <scope>NUCLEOTIDE SEQUENCE [LARGE SCALE GENOMIC DNA]</scope>
    <source>
        <strain evidence="10 11">DSM 22027</strain>
    </source>
</reference>
<dbReference type="PANTHER" id="PTHR33507:SF4">
    <property type="entry name" value="NODULATION COMPETITIVENESS PROTEIN NFED"/>
    <property type="match status" value="1"/>
</dbReference>
<dbReference type="Pfam" id="PF24961">
    <property type="entry name" value="NfeD_membrane"/>
    <property type="match status" value="1"/>
</dbReference>
<dbReference type="AlphaFoldDB" id="A0A3N1VPY7"/>
<dbReference type="FunFam" id="3.90.226.10:FF:000089">
    <property type="entry name" value="Membrane-bound serine protease"/>
    <property type="match status" value="1"/>
</dbReference>
<evidence type="ECO:0000256" key="4">
    <source>
        <dbReference type="ARBA" id="ARBA00023136"/>
    </source>
</evidence>
<feature type="domain" description="NfeD1b N-terminal" evidence="9">
    <location>
        <begin position="47"/>
        <end position="208"/>
    </location>
</feature>
<dbReference type="Gene3D" id="2.40.50.140">
    <property type="entry name" value="Nucleic acid-binding proteins"/>
    <property type="match status" value="1"/>
</dbReference>
<name>A0A3N1VPY7_9BACT</name>
<evidence type="ECO:0000313" key="11">
    <source>
        <dbReference type="Proteomes" id="UP000276223"/>
    </source>
</evidence>
<organism evidence="10 11">
    <name type="scientific">Desulfosoma caldarium</name>
    <dbReference type="NCBI Taxonomy" id="610254"/>
    <lineage>
        <taxon>Bacteria</taxon>
        <taxon>Pseudomonadati</taxon>
        <taxon>Thermodesulfobacteriota</taxon>
        <taxon>Syntrophobacteria</taxon>
        <taxon>Syntrophobacterales</taxon>
        <taxon>Syntrophobacteraceae</taxon>
        <taxon>Desulfosoma</taxon>
    </lineage>
</organism>
<keyword evidence="4 5" id="KW-0472">Membrane</keyword>
<dbReference type="Proteomes" id="UP000276223">
    <property type="component" value="Unassembled WGS sequence"/>
</dbReference>
<proteinExistence type="predicted"/>
<feature type="transmembrane region" description="Helical" evidence="5">
    <location>
        <begin position="327"/>
        <end position="347"/>
    </location>
</feature>
<dbReference type="Pfam" id="PF25145">
    <property type="entry name" value="NfeD1b_N"/>
    <property type="match status" value="1"/>
</dbReference>
<keyword evidence="11" id="KW-1185">Reference proteome</keyword>
<dbReference type="PROSITE" id="PS51257">
    <property type="entry name" value="PROKAR_LIPOPROTEIN"/>
    <property type="match status" value="1"/>
</dbReference>
<dbReference type="Gene3D" id="3.90.226.10">
    <property type="entry name" value="2-enoyl-CoA Hydratase, Chain A, domain 1"/>
    <property type="match status" value="1"/>
</dbReference>
<evidence type="ECO:0000256" key="2">
    <source>
        <dbReference type="ARBA" id="ARBA00022692"/>
    </source>
</evidence>
<protein>
    <submittedName>
        <fullName evidence="10">Nodulation efficiency protein NfeD</fullName>
    </submittedName>
</protein>
<gene>
    <name evidence="10" type="ORF">EDC27_0364</name>
</gene>
<dbReference type="InterPro" id="IPR002810">
    <property type="entry name" value="NfeD-like_C"/>
</dbReference>
<evidence type="ECO:0000313" key="10">
    <source>
        <dbReference type="EMBL" id="ROR03108.1"/>
    </source>
</evidence>
<feature type="transmembrane region" description="Helical" evidence="5">
    <location>
        <begin position="254"/>
        <end position="273"/>
    </location>
</feature>
<feature type="transmembrane region" description="Helical" evidence="5">
    <location>
        <begin position="359"/>
        <end position="379"/>
    </location>
</feature>
<dbReference type="RefSeq" id="WP_123288904.1">
    <property type="nucleotide sequence ID" value="NZ_RJVA01000009.1"/>
</dbReference>
<dbReference type="EMBL" id="RJVA01000009">
    <property type="protein sequence ID" value="ROR03108.1"/>
    <property type="molecule type" value="Genomic_DNA"/>
</dbReference>